<dbReference type="STRING" id="572544.Ilyop_1768"/>
<name>E3H8Y5_ILYPC</name>
<dbReference type="EMBL" id="CP002281">
    <property type="protein sequence ID" value="ADO83539.1"/>
    <property type="molecule type" value="Genomic_DNA"/>
</dbReference>
<keyword evidence="5 7" id="KW-0093">Biotin biosynthesis</keyword>
<evidence type="ECO:0000256" key="2">
    <source>
        <dbReference type="ARBA" id="ARBA00022576"/>
    </source>
</evidence>
<feature type="binding site" evidence="7">
    <location>
        <position position="272"/>
    </location>
    <ligand>
        <name>substrate</name>
    </ligand>
</feature>
<dbReference type="InterPro" id="IPR015424">
    <property type="entry name" value="PyrdxlP-dep_Trfase"/>
</dbReference>
<keyword evidence="7" id="KW-0963">Cytoplasm</keyword>
<comment type="function">
    <text evidence="7">Catalyzes the transfer of the alpha-amino group from S-adenosyl-L-methionine (SAM) to 7-keto-8-aminopelargonic acid (KAPA) to form 7,8-diaminopelargonic acid (DAPA). It is the only aminotransferase known to utilize SAM as an amino donor.</text>
</comment>
<evidence type="ECO:0000256" key="5">
    <source>
        <dbReference type="ARBA" id="ARBA00022756"/>
    </source>
</evidence>
<evidence type="ECO:0000256" key="3">
    <source>
        <dbReference type="ARBA" id="ARBA00022679"/>
    </source>
</evidence>
<evidence type="ECO:0000256" key="1">
    <source>
        <dbReference type="ARBA" id="ARBA00001933"/>
    </source>
</evidence>
<gene>
    <name evidence="7" type="primary">bioA</name>
    <name evidence="8" type="ordered locus">Ilyop_1768</name>
</gene>
<dbReference type="GO" id="GO:0004015">
    <property type="term" value="F:adenosylmethionine-8-amino-7-oxononanoate transaminase activity"/>
    <property type="evidence" value="ECO:0007669"/>
    <property type="project" value="UniProtKB-UniRule"/>
</dbReference>
<feature type="binding site" evidence="7">
    <location>
        <position position="48"/>
    </location>
    <ligand>
        <name>substrate</name>
    </ligand>
</feature>
<dbReference type="InterPro" id="IPR005815">
    <property type="entry name" value="BioA"/>
</dbReference>
<dbReference type="NCBIfam" id="TIGR00508">
    <property type="entry name" value="bioA"/>
    <property type="match status" value="1"/>
</dbReference>
<feature type="binding site" evidence="7">
    <location>
        <position position="389"/>
    </location>
    <ligand>
        <name>substrate</name>
    </ligand>
</feature>
<keyword evidence="2 7" id="KW-0032">Aminotransferase</keyword>
<dbReference type="InterPro" id="IPR015422">
    <property type="entry name" value="PyrdxlP-dep_Trfase_small"/>
</dbReference>
<comment type="catalytic activity">
    <reaction evidence="7">
        <text>(8S)-8-amino-7-oxononanoate + S-adenosyl-L-methionine = S-adenosyl-4-methylsulfanyl-2-oxobutanoate + (7R,8S)-7,8-diammoniononanoate</text>
        <dbReference type="Rhea" id="RHEA:16861"/>
        <dbReference type="ChEBI" id="CHEBI:16490"/>
        <dbReference type="ChEBI" id="CHEBI:59789"/>
        <dbReference type="ChEBI" id="CHEBI:149468"/>
        <dbReference type="ChEBI" id="CHEBI:149469"/>
        <dbReference type="EC" id="2.6.1.62"/>
    </reaction>
</comment>
<dbReference type="PANTHER" id="PTHR42684">
    <property type="entry name" value="ADENOSYLMETHIONINE-8-AMINO-7-OXONONANOATE AMINOTRANSFERASE"/>
    <property type="match status" value="1"/>
</dbReference>
<feature type="binding site" evidence="7">
    <location>
        <position position="243"/>
    </location>
    <ligand>
        <name>pyridoxal 5'-phosphate</name>
        <dbReference type="ChEBI" id="CHEBI:597326"/>
    </ligand>
</feature>
<protein>
    <recommendedName>
        <fullName evidence="7">Adenosylmethionine-8-amino-7-oxononanoate aminotransferase</fullName>
        <ecNumber evidence="7">2.6.1.62</ecNumber>
    </recommendedName>
    <alternativeName>
        <fullName evidence="7">7,8-diamino-pelargonic acid aminotransferase</fullName>
        <shortName evidence="7">DAPA AT</shortName>
        <shortName evidence="7">DAPA aminotransferase</shortName>
    </alternativeName>
    <alternativeName>
        <fullName evidence="7">7,8-diaminononanoate synthase</fullName>
        <shortName evidence="7">DANS</shortName>
    </alternativeName>
    <alternativeName>
        <fullName evidence="7">Diaminopelargonic acid synthase</fullName>
    </alternativeName>
</protein>
<comment type="pathway">
    <text evidence="7">Cofactor biosynthesis; biotin biosynthesis; 7,8-diaminononanoate from 8-amino-7-oxononanoate (SAM route): step 1/1.</text>
</comment>
<dbReference type="HAMAP" id="MF_00834">
    <property type="entry name" value="BioA"/>
    <property type="match status" value="1"/>
</dbReference>
<feature type="site" description="Participates in the substrate recognition with KAPA and in a stacking interaction with the adenine ring of SAM" evidence="7">
    <location>
        <position position="13"/>
    </location>
</feature>
<dbReference type="InterPro" id="IPR015421">
    <property type="entry name" value="PyrdxlP-dep_Trfase_major"/>
</dbReference>
<reference evidence="8 9" key="1">
    <citation type="journal article" date="2010" name="Stand. Genomic Sci.">
        <title>Complete genome sequence of Ilyobacter polytropus type strain (CuHbu1).</title>
        <authorList>
            <person name="Sikorski J."/>
            <person name="Chertkov O."/>
            <person name="Lapidus A."/>
            <person name="Nolan M."/>
            <person name="Lucas S."/>
            <person name="Del Rio T.G."/>
            <person name="Tice H."/>
            <person name="Cheng J.F."/>
            <person name="Tapia R."/>
            <person name="Han C."/>
            <person name="Goodwin L."/>
            <person name="Pitluck S."/>
            <person name="Liolios K."/>
            <person name="Ivanova N."/>
            <person name="Mavromatis K."/>
            <person name="Mikhailova N."/>
            <person name="Pati A."/>
            <person name="Chen A."/>
            <person name="Palaniappan K."/>
            <person name="Land M."/>
            <person name="Hauser L."/>
            <person name="Chang Y.J."/>
            <person name="Jeffries C.D."/>
            <person name="Brambilla E."/>
            <person name="Yasawong M."/>
            <person name="Rohde M."/>
            <person name="Pukall R."/>
            <person name="Spring S."/>
            <person name="Goker M."/>
            <person name="Woyke T."/>
            <person name="Bristow J."/>
            <person name="Eisen J.A."/>
            <person name="Markowitz V."/>
            <person name="Hugenholtz P."/>
            <person name="Kyrpides N.C."/>
            <person name="Klenk H.P."/>
        </authorList>
    </citation>
    <scope>NUCLEOTIDE SEQUENCE [LARGE SCALE GENOMIC DNA]</scope>
    <source>
        <strain evidence="9">ATCC 51220 / DSM 2926 / LMG 16218 / CuHBu1</strain>
    </source>
</reference>
<dbReference type="EC" id="2.6.1.62" evidence="7"/>
<evidence type="ECO:0000256" key="4">
    <source>
        <dbReference type="ARBA" id="ARBA00022691"/>
    </source>
</evidence>
<comment type="cofactor">
    <cofactor evidence="1 7">
        <name>pyridoxal 5'-phosphate</name>
        <dbReference type="ChEBI" id="CHEBI:597326"/>
    </cofactor>
</comment>
<dbReference type="PROSITE" id="PS00600">
    <property type="entry name" value="AA_TRANSFER_CLASS_3"/>
    <property type="match status" value="1"/>
</dbReference>
<keyword evidence="3 7" id="KW-0808">Transferase</keyword>
<dbReference type="Gene3D" id="3.90.1150.10">
    <property type="entry name" value="Aspartate Aminotransferase, domain 1"/>
    <property type="match status" value="1"/>
</dbReference>
<dbReference type="HOGENOM" id="CLU_016922_4_3_0"/>
<feature type="modified residue" description="N6-(pyridoxal phosphate)lysine" evidence="7">
    <location>
        <position position="272"/>
    </location>
</feature>
<dbReference type="NCBIfam" id="NF004624">
    <property type="entry name" value="PRK05964.1"/>
    <property type="match status" value="1"/>
</dbReference>
<dbReference type="InterPro" id="IPR049704">
    <property type="entry name" value="Aminotrans_3_PPA_site"/>
</dbReference>
<evidence type="ECO:0000313" key="9">
    <source>
        <dbReference type="Proteomes" id="UP000006875"/>
    </source>
</evidence>
<dbReference type="Proteomes" id="UP000006875">
    <property type="component" value="Chromosome"/>
</dbReference>
<evidence type="ECO:0000256" key="6">
    <source>
        <dbReference type="ARBA" id="ARBA00022898"/>
    </source>
</evidence>
<dbReference type="KEGG" id="ipo:Ilyop_1768"/>
<feature type="binding site" evidence="7">
    <location>
        <position position="306"/>
    </location>
    <ligand>
        <name>substrate</name>
    </ligand>
</feature>
<keyword evidence="9" id="KW-1185">Reference proteome</keyword>
<comment type="subcellular location">
    <subcellularLocation>
        <location evidence="7">Cytoplasm</location>
    </subcellularLocation>
</comment>
<dbReference type="PANTHER" id="PTHR42684:SF3">
    <property type="entry name" value="ADENOSYLMETHIONINE-8-AMINO-7-OXONONANOATE AMINOTRANSFERASE"/>
    <property type="match status" value="1"/>
</dbReference>
<dbReference type="GO" id="GO:0030170">
    <property type="term" value="F:pyridoxal phosphate binding"/>
    <property type="evidence" value="ECO:0007669"/>
    <property type="project" value="UniProtKB-UniRule"/>
</dbReference>
<dbReference type="Gene3D" id="3.40.640.10">
    <property type="entry name" value="Type I PLP-dependent aspartate aminotransferase-like (Major domain)"/>
    <property type="match status" value="1"/>
</dbReference>
<accession>E3H8Y5</accession>
<evidence type="ECO:0000313" key="8">
    <source>
        <dbReference type="EMBL" id="ADO83539.1"/>
    </source>
</evidence>
<comment type="similarity">
    <text evidence="7">Belongs to the class-III pyridoxal-phosphate-dependent aminotransferase family. BioA subfamily.</text>
</comment>
<keyword evidence="4 7" id="KW-0949">S-adenosyl-L-methionine</keyword>
<dbReference type="AlphaFoldDB" id="E3H8Y5"/>
<dbReference type="RefSeq" id="WP_013388202.1">
    <property type="nucleotide sequence ID" value="NC_014632.1"/>
</dbReference>
<evidence type="ECO:0000256" key="7">
    <source>
        <dbReference type="HAMAP-Rule" id="MF_00834"/>
    </source>
</evidence>
<dbReference type="SUPFAM" id="SSF53383">
    <property type="entry name" value="PLP-dependent transferases"/>
    <property type="match status" value="1"/>
</dbReference>
<organism evidence="8 9">
    <name type="scientific">Ilyobacter polytropus (strain ATCC 51220 / DSM 2926 / LMG 16218 / CuHBu1)</name>
    <dbReference type="NCBI Taxonomy" id="572544"/>
    <lineage>
        <taxon>Bacteria</taxon>
        <taxon>Fusobacteriati</taxon>
        <taxon>Fusobacteriota</taxon>
        <taxon>Fusobacteriia</taxon>
        <taxon>Fusobacteriales</taxon>
        <taxon>Fusobacteriaceae</taxon>
        <taxon>Ilyobacter</taxon>
    </lineage>
</organism>
<dbReference type="InterPro" id="IPR005814">
    <property type="entry name" value="Aminotrans_3"/>
</dbReference>
<dbReference type="GO" id="GO:0004141">
    <property type="term" value="F:dethiobiotin synthase activity"/>
    <property type="evidence" value="ECO:0007669"/>
    <property type="project" value="TreeGrafter"/>
</dbReference>
<proteinExistence type="inferred from homology"/>
<dbReference type="eggNOG" id="COG0161">
    <property type="taxonomic scope" value="Bacteria"/>
</dbReference>
<keyword evidence="6 7" id="KW-0663">Pyridoxal phosphate</keyword>
<dbReference type="CDD" id="cd00610">
    <property type="entry name" value="OAT_like"/>
    <property type="match status" value="1"/>
</dbReference>
<feature type="binding site" evidence="7">
    <location>
        <position position="141"/>
    </location>
    <ligand>
        <name>substrate</name>
    </ligand>
</feature>
<dbReference type="FunFam" id="3.40.640.10:FF:000004">
    <property type="entry name" value="Acetylornithine aminotransferase"/>
    <property type="match status" value="1"/>
</dbReference>
<feature type="binding site" evidence="7">
    <location>
        <begin position="108"/>
        <end position="109"/>
    </location>
    <ligand>
        <name>pyridoxal 5'-phosphate</name>
        <dbReference type="ChEBI" id="CHEBI:597326"/>
    </ligand>
</feature>
<dbReference type="GO" id="GO:0005737">
    <property type="term" value="C:cytoplasm"/>
    <property type="evidence" value="ECO:0007669"/>
    <property type="project" value="UniProtKB-SubCell"/>
</dbReference>
<dbReference type="GO" id="GO:0009102">
    <property type="term" value="P:biotin biosynthetic process"/>
    <property type="evidence" value="ECO:0007669"/>
    <property type="project" value="UniProtKB-UniRule"/>
</dbReference>
<dbReference type="UniPathway" id="UPA00078">
    <property type="reaction ID" value="UER00160"/>
</dbReference>
<comment type="subunit">
    <text evidence="7">Homodimer.</text>
</comment>
<feature type="binding site" evidence="7">
    <location>
        <begin position="307"/>
        <end position="308"/>
    </location>
    <ligand>
        <name>pyridoxal 5'-phosphate</name>
        <dbReference type="ChEBI" id="CHEBI:597326"/>
    </ligand>
</feature>
<dbReference type="Pfam" id="PF00202">
    <property type="entry name" value="Aminotran_3"/>
    <property type="match status" value="1"/>
</dbReference>
<sequence>MVKMEDMSLWYPYAQMKTKDENLHVEWAKGMKIKVKDGKELLDGVASWWCACHGYSNDELNKAAVEQMEKFSHVMLGGLTHDPVKNLAKKLVEITPEGLNHVFFSDSGSVGVEVALKMAIQYFSNKGYENKIKIVGLKGGYHGDTFKTMEVGDDPAYHGAFSNLFRDTYHIDRPTGGYDASEENVERDIAKLEEFLKEKHSEVAAFIVEPLIQAAGGFNFYSPKYLERAREICDKYDVLLIFDEVATGFGRTGKLFAMNHTNIAPDIVILGKALTGGYLGHAATIASTKVFEAFYSDKGRDAFMHGPTYMGNALTCAIGLKSMEIFERENYLEKIAAIEKQLRRRLGNIKSDKIKDVRILGVTGVIEVKESKSLKGFAKFASDRGVWLRPFYRHLYTMPPYIATEEEMDHIIDVMEDWFKL</sequence>